<reference evidence="2 3" key="1">
    <citation type="submission" date="2019-03" db="EMBL/GenBank/DDBJ databases">
        <title>Above-ground endophytic microbial communities from plants in different locations in the United States.</title>
        <authorList>
            <person name="Frank C."/>
        </authorList>
    </citation>
    <scope>NUCLEOTIDE SEQUENCE [LARGE SCALE GENOMIC DNA]</scope>
    <source>
        <strain evidence="2 3">LP_2_YM</strain>
    </source>
</reference>
<name>A0A4R4AXY1_BACTU</name>
<sequence length="200" mass="23174">MLYKRLKTLYNDNKVLAADYPLDEYYPLLQSFITREVSLGAEYLSPYRFALFYAKSPKDIIRLFLGLSDSEDIIGQRYKYQCEECGTINILKDEESLFNFKCYECGEEELLTKKDYLSEVKLLFKINEELLEEVEEGLKANPLSNETPMSSAVLEGEKNIDMDVEVSLGSAGDSVYKKGMPISQEQKERSERMKQYRTLL</sequence>
<protein>
    <submittedName>
        <fullName evidence="2">Uncharacterized protein</fullName>
    </submittedName>
</protein>
<evidence type="ECO:0000313" key="3">
    <source>
        <dbReference type="Proteomes" id="UP000295285"/>
    </source>
</evidence>
<feature type="compositionally biased region" description="Basic and acidic residues" evidence="1">
    <location>
        <begin position="185"/>
        <end position="194"/>
    </location>
</feature>
<comment type="caution">
    <text evidence="2">The sequence shown here is derived from an EMBL/GenBank/DDBJ whole genome shotgun (WGS) entry which is preliminary data.</text>
</comment>
<accession>A0A4R4AXY1</accession>
<dbReference type="AlphaFoldDB" id="A0A4R4AXY1"/>
<dbReference type="RefSeq" id="WP_131935226.1">
    <property type="nucleotide sequence ID" value="NZ_SMDF01000033.1"/>
</dbReference>
<dbReference type="Proteomes" id="UP000295285">
    <property type="component" value="Unassembled WGS sequence"/>
</dbReference>
<proteinExistence type="predicted"/>
<evidence type="ECO:0000313" key="2">
    <source>
        <dbReference type="EMBL" id="TCW45443.1"/>
    </source>
</evidence>
<organism evidence="2 3">
    <name type="scientific">Bacillus thuringiensis</name>
    <dbReference type="NCBI Taxonomy" id="1428"/>
    <lineage>
        <taxon>Bacteria</taxon>
        <taxon>Bacillati</taxon>
        <taxon>Bacillota</taxon>
        <taxon>Bacilli</taxon>
        <taxon>Bacillales</taxon>
        <taxon>Bacillaceae</taxon>
        <taxon>Bacillus</taxon>
        <taxon>Bacillus cereus group</taxon>
    </lineage>
</organism>
<gene>
    <name evidence="2" type="ORF">EC910_13230</name>
</gene>
<feature type="region of interest" description="Disordered" evidence="1">
    <location>
        <begin position="179"/>
        <end position="200"/>
    </location>
</feature>
<evidence type="ECO:0000256" key="1">
    <source>
        <dbReference type="SAM" id="MobiDB-lite"/>
    </source>
</evidence>
<dbReference type="EMBL" id="SMDG01000032">
    <property type="protein sequence ID" value="TCW45443.1"/>
    <property type="molecule type" value="Genomic_DNA"/>
</dbReference>